<feature type="compositionally biased region" description="Low complexity" evidence="11">
    <location>
        <begin position="13"/>
        <end position="28"/>
    </location>
</feature>
<feature type="compositionally biased region" description="Polar residues" evidence="11">
    <location>
        <begin position="993"/>
        <end position="1013"/>
    </location>
</feature>
<evidence type="ECO:0000256" key="6">
    <source>
        <dbReference type="ARBA" id="ARBA00022990"/>
    </source>
</evidence>
<keyword evidence="6" id="KW-0007">Acetylation</keyword>
<dbReference type="GO" id="GO:0005654">
    <property type="term" value="C:nucleoplasm"/>
    <property type="evidence" value="ECO:0007669"/>
    <property type="project" value="TreeGrafter"/>
</dbReference>
<organism evidence="13 14">
    <name type="scientific">Nomascus leucogenys</name>
    <name type="common">Northern white-cheeked gibbon</name>
    <name type="synonym">Hylobates leucogenys</name>
    <dbReference type="NCBI Taxonomy" id="61853"/>
    <lineage>
        <taxon>Eukaryota</taxon>
        <taxon>Metazoa</taxon>
        <taxon>Chordata</taxon>
        <taxon>Craniata</taxon>
        <taxon>Vertebrata</taxon>
        <taxon>Euteleostomi</taxon>
        <taxon>Mammalia</taxon>
        <taxon>Eutheria</taxon>
        <taxon>Euarchontoglires</taxon>
        <taxon>Primates</taxon>
        <taxon>Haplorrhini</taxon>
        <taxon>Catarrhini</taxon>
        <taxon>Hylobatidae</taxon>
        <taxon>Nomascus</taxon>
    </lineage>
</organism>
<feature type="compositionally biased region" description="Low complexity" evidence="11">
    <location>
        <begin position="120"/>
        <end position="130"/>
    </location>
</feature>
<proteinExistence type="predicted"/>
<dbReference type="Ensembl" id="ENSNLET00000011959.2">
    <property type="protein sequence ID" value="ENSNLEP00000011400.2"/>
    <property type="gene ID" value="ENSNLEG00000009343.3"/>
</dbReference>
<evidence type="ECO:0000259" key="12">
    <source>
        <dbReference type="PROSITE" id="PS51011"/>
    </source>
</evidence>
<feature type="region of interest" description="Disordered" evidence="11">
    <location>
        <begin position="1"/>
        <end position="493"/>
    </location>
</feature>
<dbReference type="CDD" id="cd16876">
    <property type="entry name" value="ARID_ARID1A"/>
    <property type="match status" value="1"/>
</dbReference>
<evidence type="ECO:0000256" key="9">
    <source>
        <dbReference type="ARBA" id="ARBA00023163"/>
    </source>
</evidence>
<feature type="compositionally biased region" description="Low complexity" evidence="11">
    <location>
        <begin position="331"/>
        <end position="347"/>
    </location>
</feature>
<dbReference type="EMBL" id="ADFV01067335">
    <property type="status" value="NOT_ANNOTATED_CDS"/>
    <property type="molecule type" value="Genomic_DNA"/>
</dbReference>
<dbReference type="InterPro" id="IPR030094">
    <property type="entry name" value="ARID1A_ARID_BRIGHT_DNA-bd"/>
</dbReference>
<feature type="compositionally biased region" description="Low complexity" evidence="11">
    <location>
        <begin position="138"/>
        <end position="219"/>
    </location>
</feature>
<dbReference type="GO" id="GO:0006338">
    <property type="term" value="P:chromatin remodeling"/>
    <property type="evidence" value="ECO:0007669"/>
    <property type="project" value="InterPro"/>
</dbReference>
<dbReference type="SMART" id="SM00501">
    <property type="entry name" value="BRIGHT"/>
    <property type="match status" value="1"/>
</dbReference>
<feature type="compositionally biased region" description="Gly residues" evidence="11">
    <location>
        <begin position="470"/>
        <end position="480"/>
    </location>
</feature>
<evidence type="ECO:0000256" key="8">
    <source>
        <dbReference type="ARBA" id="ARBA00023125"/>
    </source>
</evidence>
<dbReference type="PROSITE" id="PS51011">
    <property type="entry name" value="ARID"/>
    <property type="match status" value="1"/>
</dbReference>
<keyword evidence="3" id="KW-0597">Phosphoprotein</keyword>
<keyword evidence="9" id="KW-0804">Transcription</keyword>
<feature type="compositionally biased region" description="Low complexity" evidence="11">
    <location>
        <begin position="1306"/>
        <end position="1315"/>
    </location>
</feature>
<dbReference type="EMBL" id="ADFV01067332">
    <property type="status" value="NOT_ANNOTATED_CDS"/>
    <property type="molecule type" value="Genomic_DNA"/>
</dbReference>
<feature type="region of interest" description="Disordered" evidence="11">
    <location>
        <begin position="1167"/>
        <end position="1194"/>
    </location>
</feature>
<evidence type="ECO:0000256" key="3">
    <source>
        <dbReference type="ARBA" id="ARBA00022553"/>
    </source>
</evidence>
<evidence type="ECO:0000256" key="1">
    <source>
        <dbReference type="ARBA" id="ARBA00004123"/>
    </source>
</evidence>
<feature type="compositionally biased region" description="Acidic residues" evidence="11">
    <location>
        <begin position="1181"/>
        <end position="1194"/>
    </location>
</feature>
<feature type="region of interest" description="Disordered" evidence="11">
    <location>
        <begin position="651"/>
        <end position="678"/>
    </location>
</feature>
<evidence type="ECO:0000256" key="11">
    <source>
        <dbReference type="SAM" id="MobiDB-lite"/>
    </source>
</evidence>
<feature type="domain" description="ARID" evidence="12">
    <location>
        <begin position="690"/>
        <end position="781"/>
    </location>
</feature>
<dbReference type="GO" id="GO:0006357">
    <property type="term" value="P:regulation of transcription by RNA polymerase II"/>
    <property type="evidence" value="ECO:0007669"/>
    <property type="project" value="TreeGrafter"/>
</dbReference>
<dbReference type="Gene3D" id="1.25.10.10">
    <property type="entry name" value="Leucine-rich Repeat Variant"/>
    <property type="match status" value="1"/>
</dbReference>
<dbReference type="GO" id="GO:0071565">
    <property type="term" value="C:nBAF complex"/>
    <property type="evidence" value="ECO:0007669"/>
    <property type="project" value="TreeGrafter"/>
</dbReference>
<dbReference type="InterPro" id="IPR011989">
    <property type="entry name" value="ARM-like"/>
</dbReference>
<dbReference type="InterPro" id="IPR016024">
    <property type="entry name" value="ARM-type_fold"/>
</dbReference>
<dbReference type="Pfam" id="PF01388">
    <property type="entry name" value="ARID"/>
    <property type="match status" value="1"/>
</dbReference>
<evidence type="ECO:0000313" key="13">
    <source>
        <dbReference type="Ensembl" id="ENSNLEP00000011400.2"/>
    </source>
</evidence>
<dbReference type="GO" id="GO:0003677">
    <property type="term" value="F:DNA binding"/>
    <property type="evidence" value="ECO:0007669"/>
    <property type="project" value="UniProtKB-KW"/>
</dbReference>
<feature type="region of interest" description="Disordered" evidence="11">
    <location>
        <begin position="1279"/>
        <end position="1327"/>
    </location>
</feature>
<dbReference type="Gene3D" id="1.10.150.60">
    <property type="entry name" value="ARID DNA-binding domain"/>
    <property type="match status" value="1"/>
</dbReference>
<dbReference type="EMBL" id="ADFV01067334">
    <property type="status" value="NOT_ANNOTATED_CDS"/>
    <property type="molecule type" value="Genomic_DNA"/>
</dbReference>
<dbReference type="GO" id="GO:0035060">
    <property type="term" value="C:brahma complex"/>
    <property type="evidence" value="ECO:0007669"/>
    <property type="project" value="InterPro"/>
</dbReference>
<feature type="compositionally biased region" description="Low complexity" evidence="11">
    <location>
        <begin position="814"/>
        <end position="827"/>
    </location>
</feature>
<feature type="compositionally biased region" description="Polar residues" evidence="11">
    <location>
        <begin position="403"/>
        <end position="420"/>
    </location>
</feature>
<gene>
    <name evidence="13" type="primary">ARID1A</name>
</gene>
<dbReference type="Proteomes" id="UP000001073">
    <property type="component" value="Chromosome 24"/>
</dbReference>
<dbReference type="EMBL" id="ADFV01067333">
    <property type="status" value="NOT_ANNOTATED_CDS"/>
    <property type="molecule type" value="Genomic_DNA"/>
</dbReference>
<name>G1RDV1_NOMLE</name>
<dbReference type="EMBL" id="ADFV01067337">
    <property type="status" value="NOT_ANNOTATED_CDS"/>
    <property type="molecule type" value="Genomic_DNA"/>
</dbReference>
<feature type="region of interest" description="Disordered" evidence="11">
    <location>
        <begin position="786"/>
        <end position="1020"/>
    </location>
</feature>
<keyword evidence="7" id="KW-0805">Transcription regulation</keyword>
<evidence type="ECO:0000256" key="7">
    <source>
        <dbReference type="ARBA" id="ARBA00023015"/>
    </source>
</evidence>
<dbReference type="InterPro" id="IPR036431">
    <property type="entry name" value="ARID_dom_sf"/>
</dbReference>
<dbReference type="SUPFAM" id="SSF48371">
    <property type="entry name" value="ARM repeat"/>
    <property type="match status" value="1"/>
</dbReference>
<feature type="compositionally biased region" description="Pro residues" evidence="11">
    <location>
        <begin position="835"/>
        <end position="850"/>
    </location>
</feature>
<feature type="compositionally biased region" description="Low complexity" evidence="11">
    <location>
        <begin position="481"/>
        <end position="493"/>
    </location>
</feature>
<evidence type="ECO:0000256" key="10">
    <source>
        <dbReference type="ARBA" id="ARBA00023242"/>
    </source>
</evidence>
<keyword evidence="2" id="KW-0488">Methylation</keyword>
<dbReference type="InterPro" id="IPR021906">
    <property type="entry name" value="BAF250/Osa"/>
</dbReference>
<accession>G1RDV1</accession>
<sequence length="1705" mass="183893">QDEGAGKGPADMASQSAAAVAASGGAQQRSHHAPMSPGSSGGGGQPLARTPQPSSPMDQMGKMRPQPYGGTNPYSQQQGPPSGPQQGHGYPGQPYGSQTPQRYPMTMQGRAQSAMGGLSYTQQIPPYGQQGPSGYGQQGQTPYYNQQSPHPQQQQPPYSQQPPSQTPHAQPSYQQQPQSQPPQLQSSQPPYSQQPSQPPHQQSPAPYPSQQSTTQQHPQSQPPYSQPQAQSPYQQQQPQQPAPSTLSQQAAYPQPQSQQSQQTAYSQQRFPPPQELSQDSFGSQASSAPSMTSSKGGQEDMNLSLQSRPSSLPDLSGSIDDLPMGTEGALSPGVSTSGISSSQGEQSNPAQSPFSPHTSPHLPGIRGPSPSPVGSPASVAQSRSGPLSPAAVPGNQMPPRPPSGQSDSIMHPSMNQSSIAQDRGYMQRNPQMPQYSSPQPGSALSPRQPSGGQIHTGMGSYQQNSMGSYGPQGGQYGPQGGYPRQPNYNALPNANYPSAGMAGGINPMGAGGQMHGQPGIPPYGTLPPGRMSHASMGNRPYGPNMANMPPQVGSGMCPPPGGMNRKTQETAVAMHVTANSIQNRPPGYPNMNQGGMMGTGPPYGQGINSMAGMINPQGPPYSMGGTMANNSAGMAASPEMMGLGDVKLTPATKMNNKADGTPKTESKSKKSSSSTTTNEKITKLYELGGEPERKMWVDRYLAFTEEKAMGMTNLPAVGRKPLDLYRLYVSVKEIGGLTQVNKNKKWRELATNLNVGTSSSAASSLKKQYIQCLYAFECKIERGEDPPPDIFAAADSKKSQPKIQPPSPAGSGSMQGPQTPQSTSSSMAEGGDLKPPTPASTPHSQIPPLPGMSRSNSVGIQDAFNDGSDSTFQKRNSMTPNPGYQPSMNTSDMMGRMSYEPNKDPYGSMRKAPGSDPFMSSGQGPNGGMGDPYSRAAGPGLGNVAMGPRQHYPYGGPYDRVRTDPGIRPEGNMITGAPHRYPPQQQQQQQQQHDSYGNQFSTQGTPSGSPFPSQQTTMYQQQQQVRRVAGNRLACWFALKKAGPPVPASHIPPMIRRDITFPPGSVEATQPVLKQRRRLTMKDIGTPEAWRVMMSLKSGLLAESTWALDTINILLYDDNSIMTFNLSQLPGLLELLVEYFRRCLIEIFGILKEYEVGDPGQRTLLDPGRFSKVSSPAPMEGGEEEEELLGPKLEEEEEEEVVENDEEIAFSGKDKPASENSEEKLISKFDKLPVKIVQKNDPFVVDCSDKLGRVQEFDSGLLHWRIGGGDTTEHIQTHFESKTELLPSRPHAPCPPAPRKHVTTAEGTPGTTDQEGPPPDGPPEKRITATMDDMLSTRSSTLTEDGAKSSEAIKESSKFPFGISPAQSHRNIKILEDEPHSKDETPLCTLLDWQDSLAKRCVCVSNTIRSLSFVPGNDFEMSKHPGLLLILGKLILLHHKHPERKQAPLTYEKEEEQDQGVSCNKVEWWWDCLEMLRENTLVTLANISGQLDLSPYPESICLPVLDGLLHWAVCPSAEAQDPFSTLGPNAVLSPQRLVLETLSKLSIQDNNVDLILATPPFSRLEKLYSTMVRFLSDRKNPVCREMAVVLLANLAQGDSLAARAIAVQKGSIGNLLGFLEDSLAATQFQQSQASLLHMQNPPFEPTSVDMMRRAARALLALAKVDENHSEFTLYESRLLDISVSPLMNSLVSQVICDVLFLIGQS</sequence>
<feature type="compositionally biased region" description="Polar residues" evidence="11">
    <location>
        <begin position="867"/>
        <end position="892"/>
    </location>
</feature>
<feature type="compositionally biased region" description="Low complexity" evidence="11">
    <location>
        <begin position="226"/>
        <end position="268"/>
    </location>
</feature>
<dbReference type="PANTHER" id="PTHR12656">
    <property type="entry name" value="BRG-1 ASSOCIATED FACTOR 250 BAF250"/>
    <property type="match status" value="1"/>
</dbReference>
<feature type="compositionally biased region" description="Polar residues" evidence="11">
    <location>
        <begin position="301"/>
        <end position="310"/>
    </location>
</feature>
<dbReference type="GO" id="GO:0031491">
    <property type="term" value="F:nucleosome binding"/>
    <property type="evidence" value="ECO:0007669"/>
    <property type="project" value="TreeGrafter"/>
</dbReference>
<feature type="compositionally biased region" description="Polar residues" evidence="11">
    <location>
        <begin position="428"/>
        <end position="466"/>
    </location>
</feature>
<dbReference type="PANTHER" id="PTHR12656:SF12">
    <property type="entry name" value="AT-RICH INTERACTIVE DOMAIN-CONTAINING PROTEIN 1A"/>
    <property type="match status" value="1"/>
</dbReference>
<reference evidence="13 14" key="1">
    <citation type="submission" date="2012-10" db="EMBL/GenBank/DDBJ databases">
        <authorList>
            <consortium name="Gibbon Genome Sequencing Consortium"/>
        </authorList>
    </citation>
    <scope>NUCLEOTIDE SEQUENCE [LARGE SCALE GENOMIC DNA]</scope>
</reference>
<reference evidence="13" key="2">
    <citation type="submission" date="2025-08" db="UniProtKB">
        <authorList>
            <consortium name="Ensembl"/>
        </authorList>
    </citation>
    <scope>IDENTIFICATION</scope>
</reference>
<keyword evidence="5" id="KW-0524">Neurogenesis</keyword>
<keyword evidence="14" id="KW-1185">Reference proteome</keyword>
<feature type="compositionally biased region" description="Low complexity" evidence="11">
    <location>
        <begin position="283"/>
        <end position="294"/>
    </location>
</feature>
<dbReference type="Pfam" id="PF12031">
    <property type="entry name" value="BAF250_C"/>
    <property type="match status" value="1"/>
</dbReference>
<keyword evidence="4" id="KW-0156">Chromatin regulator</keyword>
<dbReference type="EMBL" id="ADFV01067339">
    <property type="status" value="NOT_ANNOTATED_CDS"/>
    <property type="molecule type" value="Genomic_DNA"/>
</dbReference>
<dbReference type="eggNOG" id="KOG2510">
    <property type="taxonomic scope" value="Eukaryota"/>
</dbReference>
<dbReference type="GO" id="GO:0045893">
    <property type="term" value="P:positive regulation of DNA-templated transcription"/>
    <property type="evidence" value="ECO:0007669"/>
    <property type="project" value="TreeGrafter"/>
</dbReference>
<evidence type="ECO:0000313" key="14">
    <source>
        <dbReference type="Proteomes" id="UP000001073"/>
    </source>
</evidence>
<dbReference type="EMBL" id="ADFV01067336">
    <property type="status" value="NOT_ANNOTATED_CDS"/>
    <property type="molecule type" value="Genomic_DNA"/>
</dbReference>
<dbReference type="GeneTree" id="ENSGT00940000155194"/>
<dbReference type="GO" id="GO:0007399">
    <property type="term" value="P:nervous system development"/>
    <property type="evidence" value="ECO:0007669"/>
    <property type="project" value="UniProtKB-KW"/>
</dbReference>
<keyword evidence="8" id="KW-0238">DNA-binding</keyword>
<keyword evidence="10" id="KW-0539">Nucleus</keyword>
<dbReference type="EMBL" id="ADFV01067331">
    <property type="status" value="NOT_ANNOTATED_CDS"/>
    <property type="molecule type" value="Genomic_DNA"/>
</dbReference>
<dbReference type="InterPro" id="IPR001606">
    <property type="entry name" value="ARID_dom"/>
</dbReference>
<reference evidence="13" key="3">
    <citation type="submission" date="2025-09" db="UniProtKB">
        <authorList>
            <consortium name="Ensembl"/>
        </authorList>
    </citation>
    <scope>IDENTIFICATION</scope>
</reference>
<evidence type="ECO:0000256" key="4">
    <source>
        <dbReference type="ARBA" id="ARBA00022853"/>
    </source>
</evidence>
<dbReference type="GO" id="GO:0016514">
    <property type="term" value="C:SWI/SNF complex"/>
    <property type="evidence" value="ECO:0007669"/>
    <property type="project" value="InterPro"/>
</dbReference>
<dbReference type="SMART" id="SM01014">
    <property type="entry name" value="ARID"/>
    <property type="match status" value="1"/>
</dbReference>
<feature type="compositionally biased region" description="Polar residues" evidence="11">
    <location>
        <begin position="348"/>
        <end position="358"/>
    </location>
</feature>
<dbReference type="EMBL" id="ADFV01067338">
    <property type="status" value="NOT_ANNOTATED_CDS"/>
    <property type="molecule type" value="Genomic_DNA"/>
</dbReference>
<feature type="compositionally biased region" description="Low complexity" evidence="11">
    <location>
        <begin position="73"/>
        <end position="98"/>
    </location>
</feature>
<evidence type="ECO:0000256" key="5">
    <source>
        <dbReference type="ARBA" id="ARBA00022902"/>
    </source>
</evidence>
<evidence type="ECO:0000256" key="2">
    <source>
        <dbReference type="ARBA" id="ARBA00022481"/>
    </source>
</evidence>
<dbReference type="SUPFAM" id="SSF46774">
    <property type="entry name" value="ARID-like"/>
    <property type="match status" value="1"/>
</dbReference>
<protein>
    <submittedName>
        <fullName evidence="13">AT-rich interaction domain 1A</fullName>
    </submittedName>
</protein>
<comment type="subcellular location">
    <subcellularLocation>
        <location evidence="1">Nucleus</location>
    </subcellularLocation>
</comment>
<dbReference type="FunFam" id="1.10.150.60:FF:000002">
    <property type="entry name" value="AT-rich interactive domain-containing protein 1B"/>
    <property type="match status" value="1"/>
</dbReference>
<dbReference type="InterPro" id="IPR033388">
    <property type="entry name" value="BAF250_C"/>
</dbReference>